<reference evidence="3 4" key="1">
    <citation type="submission" date="2019-10" db="EMBL/GenBank/DDBJ databases">
        <title>Cognatihalovulum marinum gen. nov. sp. nov., a new member of the family Rhodobacteraceae isolated from deep seawater of the Northwest Indian Ocean.</title>
        <authorList>
            <person name="Ruan C."/>
            <person name="Wang J."/>
            <person name="Zheng X."/>
            <person name="Song L."/>
            <person name="Zhu Y."/>
            <person name="Huang Y."/>
            <person name="Lu Z."/>
            <person name="Du W."/>
            <person name="Huang L."/>
            <person name="Dai X."/>
        </authorList>
    </citation>
    <scope>NUCLEOTIDE SEQUENCE [LARGE SCALE GENOMIC DNA]</scope>
    <source>
        <strain evidence="3 4">2CG4</strain>
    </source>
</reference>
<gene>
    <name evidence="3" type="ORF">GE300_03950</name>
</gene>
<dbReference type="RefSeq" id="WP_154445130.1">
    <property type="nucleotide sequence ID" value="NZ_WIND01000002.1"/>
</dbReference>
<dbReference type="Gene3D" id="2.120.10.30">
    <property type="entry name" value="TolB, C-terminal domain"/>
    <property type="match status" value="1"/>
</dbReference>
<dbReference type="Proteomes" id="UP000474957">
    <property type="component" value="Unassembled WGS sequence"/>
</dbReference>
<dbReference type="AlphaFoldDB" id="A0A6L5YYM1"/>
<proteinExistence type="predicted"/>
<protein>
    <recommendedName>
        <fullName evidence="5">Major royal jelly protein</fullName>
    </recommendedName>
</protein>
<accession>A0A6L5YYM1</accession>
<comment type="caution">
    <text evidence="3">The sequence shown here is derived from an EMBL/GenBank/DDBJ whole genome shotgun (WGS) entry which is preliminary data.</text>
</comment>
<organism evidence="3 4">
    <name type="scientific">Halovulum marinum</name>
    <dbReference type="NCBI Taxonomy" id="2662447"/>
    <lineage>
        <taxon>Bacteria</taxon>
        <taxon>Pseudomonadati</taxon>
        <taxon>Pseudomonadota</taxon>
        <taxon>Alphaproteobacteria</taxon>
        <taxon>Rhodobacterales</taxon>
        <taxon>Paracoccaceae</taxon>
        <taxon>Halovulum</taxon>
    </lineage>
</organism>
<keyword evidence="2" id="KW-0964">Secreted</keyword>
<dbReference type="GO" id="GO:0005576">
    <property type="term" value="C:extracellular region"/>
    <property type="evidence" value="ECO:0007669"/>
    <property type="project" value="UniProtKB-SubCell"/>
</dbReference>
<dbReference type="PANTHER" id="PTHR10009:SF18">
    <property type="entry name" value="PROTEIN YELLOW-LIKE PROTEIN"/>
    <property type="match status" value="1"/>
</dbReference>
<keyword evidence="4" id="KW-1185">Reference proteome</keyword>
<sequence>MLFYIIRVYAMRALLWLLGAAAVLALAAAGALYFFFGGGEPYRDMTKPPLQDGDALQPVLQLDRPPGDIAVAADGRIFYTIHPEADPSAPMLMVARDGESVPFPAPERQRALFRTPLGLDLDDAGRLWVIDGGGHGLDTPRLVALDIDTGEVAHSRDLSDVAPPGSYLLDLQVDAAGGWVYVADAGFWARRPGLIVYDVASGRARRVLNRHETVTAQDLVIRNPARDMRYLGGLVALKLGASALALSGDEAWLYYAATSHSTLYRVPTALLQQPNLPHVRLAVDVETVALKPLSAGLAIDPDFNVFITDVEHRAVHRFNDTPPGSEQPGRLVTLLRDERLRWPGALAFGPDGWLYLADSALPDVLNRTAAHVAASAPYTIWRFRPDATGANGAAPQTPGG</sequence>
<comment type="subcellular location">
    <subcellularLocation>
        <location evidence="1">Secreted</location>
    </subcellularLocation>
</comment>
<evidence type="ECO:0008006" key="5">
    <source>
        <dbReference type="Google" id="ProtNLM"/>
    </source>
</evidence>
<dbReference type="EMBL" id="WIND01000002">
    <property type="protein sequence ID" value="MSU88774.1"/>
    <property type="molecule type" value="Genomic_DNA"/>
</dbReference>
<dbReference type="PANTHER" id="PTHR10009">
    <property type="entry name" value="PROTEIN YELLOW-RELATED"/>
    <property type="match status" value="1"/>
</dbReference>
<evidence type="ECO:0000256" key="2">
    <source>
        <dbReference type="ARBA" id="ARBA00022525"/>
    </source>
</evidence>
<evidence type="ECO:0000256" key="1">
    <source>
        <dbReference type="ARBA" id="ARBA00004613"/>
    </source>
</evidence>
<dbReference type="SUPFAM" id="SSF101898">
    <property type="entry name" value="NHL repeat"/>
    <property type="match status" value="1"/>
</dbReference>
<evidence type="ECO:0000313" key="4">
    <source>
        <dbReference type="Proteomes" id="UP000474957"/>
    </source>
</evidence>
<dbReference type="Pfam" id="PF03022">
    <property type="entry name" value="MRJP"/>
    <property type="match status" value="1"/>
</dbReference>
<evidence type="ECO:0000313" key="3">
    <source>
        <dbReference type="EMBL" id="MSU88774.1"/>
    </source>
</evidence>
<name>A0A6L5YYM1_9RHOB</name>
<dbReference type="InterPro" id="IPR017996">
    <property type="entry name" value="MRJP/yellow-related"/>
</dbReference>
<dbReference type="InterPro" id="IPR011042">
    <property type="entry name" value="6-blade_b-propeller_TolB-like"/>
</dbReference>